<dbReference type="SMART" id="SM00509">
    <property type="entry name" value="TFS2N"/>
    <property type="match status" value="1"/>
</dbReference>
<dbReference type="SMART" id="SM00440">
    <property type="entry name" value="ZnF_C2C2"/>
    <property type="match status" value="1"/>
</dbReference>
<feature type="domain" description="TFIIS N-terminal" evidence="11">
    <location>
        <begin position="10"/>
        <end position="87"/>
    </location>
</feature>
<keyword evidence="8" id="KW-0804">Transcription</keyword>
<dbReference type="EMBL" id="AZHD01000007">
    <property type="protein sequence ID" value="OAA62025.1"/>
    <property type="molecule type" value="Genomic_DNA"/>
</dbReference>
<gene>
    <name evidence="13" type="ORF">SPI_04884</name>
</gene>
<dbReference type="InterPro" id="IPR003617">
    <property type="entry name" value="TFIIS/CRSP70_N_sub"/>
</dbReference>
<feature type="compositionally biased region" description="Low complexity" evidence="9">
    <location>
        <begin position="92"/>
        <end position="104"/>
    </location>
</feature>
<dbReference type="STRING" id="1081102.A0A167UY55"/>
<evidence type="ECO:0000256" key="2">
    <source>
        <dbReference type="ARBA" id="ARBA00022723"/>
    </source>
</evidence>
<dbReference type="Proteomes" id="UP000076874">
    <property type="component" value="Unassembled WGS sequence"/>
</dbReference>
<dbReference type="InterPro" id="IPR036575">
    <property type="entry name" value="TFIIS_cen_dom_sf"/>
</dbReference>
<dbReference type="GO" id="GO:0008270">
    <property type="term" value="F:zinc ion binding"/>
    <property type="evidence" value="ECO:0007669"/>
    <property type="project" value="UniProtKB-UniRule"/>
</dbReference>
<keyword evidence="4 8" id="KW-0862">Zinc</keyword>
<dbReference type="AlphaFoldDB" id="A0A167UY55"/>
<dbReference type="PANTHER" id="PTHR11477">
    <property type="entry name" value="TRANSCRIPTION FACTOR S-II ZINC FINGER DOMAIN-CONTAINING PROTEIN"/>
    <property type="match status" value="1"/>
</dbReference>
<protein>
    <recommendedName>
        <fullName evidence="8">Transcription elongation factor</fullName>
    </recommendedName>
</protein>
<evidence type="ECO:0000313" key="14">
    <source>
        <dbReference type="Proteomes" id="UP000076874"/>
    </source>
</evidence>
<dbReference type="GO" id="GO:0005737">
    <property type="term" value="C:cytoplasm"/>
    <property type="evidence" value="ECO:0007669"/>
    <property type="project" value="EnsemblFungi"/>
</dbReference>
<keyword evidence="5 7" id="KW-0539">Nucleus</keyword>
<dbReference type="InterPro" id="IPR035441">
    <property type="entry name" value="TFIIS/LEDGF_dom_sf"/>
</dbReference>
<evidence type="ECO:0000256" key="7">
    <source>
        <dbReference type="PROSITE-ProRule" id="PRU00649"/>
    </source>
</evidence>
<dbReference type="InterPro" id="IPR035100">
    <property type="entry name" value="TF_IIS-typ"/>
</dbReference>
<feature type="domain" description="TFIIS central" evidence="12">
    <location>
        <begin position="164"/>
        <end position="278"/>
    </location>
</feature>
<evidence type="ECO:0000256" key="4">
    <source>
        <dbReference type="ARBA" id="ARBA00022833"/>
    </source>
</evidence>
<organism evidence="13 14">
    <name type="scientific">Niveomyces insectorum RCEF 264</name>
    <dbReference type="NCBI Taxonomy" id="1081102"/>
    <lineage>
        <taxon>Eukaryota</taxon>
        <taxon>Fungi</taxon>
        <taxon>Dikarya</taxon>
        <taxon>Ascomycota</taxon>
        <taxon>Pezizomycotina</taxon>
        <taxon>Sordariomycetes</taxon>
        <taxon>Hypocreomycetidae</taxon>
        <taxon>Hypocreales</taxon>
        <taxon>Cordycipitaceae</taxon>
        <taxon>Niveomyces</taxon>
    </lineage>
</organism>
<reference evidence="13 14" key="1">
    <citation type="journal article" date="2016" name="Genome Biol. Evol.">
        <title>Divergent and convergent evolution of fungal pathogenicity.</title>
        <authorList>
            <person name="Shang Y."/>
            <person name="Xiao G."/>
            <person name="Zheng P."/>
            <person name="Cen K."/>
            <person name="Zhan S."/>
            <person name="Wang C."/>
        </authorList>
    </citation>
    <scope>NUCLEOTIDE SEQUENCE [LARGE SCALE GENOMIC DNA]</scope>
    <source>
        <strain evidence="13 14">RCEF 264</strain>
    </source>
</reference>
<dbReference type="Gene3D" id="1.10.472.30">
    <property type="entry name" value="Transcription elongation factor S-II, central domain"/>
    <property type="match status" value="1"/>
</dbReference>
<sequence length="344" mass="36982">MSDKKTIERELTARVKALNKAIASNEPAPSIIAIMGELKKSTAPTEDVLRTTRAGHTVGKLRAHANAEVKSLAAEIVSKWKKAVELEKKRTGAAGAAANGTKTGSPAASTPQSKTASPAPAGSATSTKTGGGENNGGTPAFKGDPEKRKFDSDGVDVNRTGSTTRDNCIGLMYNGLAFRSTIAPERVLVKAIEVEKAAFVAYKGETSEYRAKLRSLFQNLKNRSNPALARRVLAGEIAADAFVVMTSDELKSAHLRQLESALARENMMKAQVPMTEKSISDALTCGKCKQRKVSYTQAQTRSADEPMTTFCECTVCGHRWKDVTPLRGQNRRVRTGRTKKITKA</sequence>
<dbReference type="GO" id="GO:0000977">
    <property type="term" value="F:RNA polymerase II transcription regulatory region sequence-specific DNA binding"/>
    <property type="evidence" value="ECO:0007669"/>
    <property type="project" value="TreeGrafter"/>
</dbReference>
<name>A0A167UY55_9HYPO</name>
<evidence type="ECO:0000256" key="1">
    <source>
        <dbReference type="ARBA" id="ARBA00004123"/>
    </source>
</evidence>
<evidence type="ECO:0000259" key="11">
    <source>
        <dbReference type="PROSITE" id="PS51319"/>
    </source>
</evidence>
<comment type="caution">
    <text evidence="13">The sequence shown here is derived from an EMBL/GenBank/DDBJ whole genome shotgun (WGS) entry which is preliminary data.</text>
</comment>
<dbReference type="SUPFAM" id="SSF46942">
    <property type="entry name" value="Elongation factor TFIIS domain 2"/>
    <property type="match status" value="1"/>
</dbReference>
<feature type="region of interest" description="Disordered" evidence="9">
    <location>
        <begin position="90"/>
        <end position="161"/>
    </location>
</feature>
<dbReference type="InterPro" id="IPR006289">
    <property type="entry name" value="TFSII"/>
</dbReference>
<dbReference type="CDD" id="cd00183">
    <property type="entry name" value="TFIIS_I"/>
    <property type="match status" value="1"/>
</dbReference>
<keyword evidence="2 8" id="KW-0479">Metal-binding</keyword>
<keyword evidence="8" id="KW-0805">Transcription regulation</keyword>
<dbReference type="GO" id="GO:0006368">
    <property type="term" value="P:transcription elongation by RNA polymerase II"/>
    <property type="evidence" value="ECO:0007669"/>
    <property type="project" value="InterPro"/>
</dbReference>
<evidence type="ECO:0000259" key="12">
    <source>
        <dbReference type="PROSITE" id="PS51321"/>
    </source>
</evidence>
<dbReference type="InterPro" id="IPR017923">
    <property type="entry name" value="TFIIS_N"/>
</dbReference>
<evidence type="ECO:0000256" key="3">
    <source>
        <dbReference type="ARBA" id="ARBA00022771"/>
    </source>
</evidence>
<keyword evidence="8" id="KW-0238">DNA-binding</keyword>
<dbReference type="PROSITE" id="PS51321">
    <property type="entry name" value="TFIIS_CENTRAL"/>
    <property type="match status" value="1"/>
</dbReference>
<dbReference type="Gene3D" id="1.20.930.10">
    <property type="entry name" value="Conserved domain common to transcription factors TFIIS, elongin A, CRSP70"/>
    <property type="match status" value="1"/>
</dbReference>
<dbReference type="PROSITE" id="PS51133">
    <property type="entry name" value="ZF_TFIIS_2"/>
    <property type="match status" value="1"/>
</dbReference>
<dbReference type="GO" id="GO:0003746">
    <property type="term" value="F:translation elongation factor activity"/>
    <property type="evidence" value="ECO:0007669"/>
    <property type="project" value="UniProtKB-KW"/>
</dbReference>
<dbReference type="PIRSF" id="PIRSF006704">
    <property type="entry name" value="TF_IIS"/>
    <property type="match status" value="1"/>
</dbReference>
<dbReference type="SUPFAM" id="SSF57783">
    <property type="entry name" value="Zinc beta-ribbon"/>
    <property type="match status" value="1"/>
</dbReference>
<accession>A0A167UY55</accession>
<evidence type="ECO:0000256" key="9">
    <source>
        <dbReference type="SAM" id="MobiDB-lite"/>
    </source>
</evidence>
<evidence type="ECO:0000256" key="5">
    <source>
        <dbReference type="ARBA" id="ARBA00023242"/>
    </source>
</evidence>
<keyword evidence="14" id="KW-1185">Reference proteome</keyword>
<feature type="compositionally biased region" description="Basic and acidic residues" evidence="9">
    <location>
        <begin position="143"/>
        <end position="152"/>
    </location>
</feature>
<comment type="subcellular location">
    <subcellularLocation>
        <location evidence="1 7 8">Nucleus</location>
    </subcellularLocation>
</comment>
<dbReference type="Pfam" id="PF01096">
    <property type="entry name" value="Zn_ribbon_TFIIS"/>
    <property type="match status" value="1"/>
</dbReference>
<feature type="domain" description="TFIIS-type" evidence="10">
    <location>
        <begin position="281"/>
        <end position="321"/>
    </location>
</feature>
<dbReference type="FunFam" id="1.10.472.30:FF:000003">
    <property type="entry name" value="Transcription elongation factor S-II"/>
    <property type="match status" value="1"/>
</dbReference>
<dbReference type="SUPFAM" id="SSF47676">
    <property type="entry name" value="Conserved domain common to transcription factors TFIIS, elongin A, CRSP70"/>
    <property type="match status" value="1"/>
</dbReference>
<dbReference type="Pfam" id="PF07500">
    <property type="entry name" value="TFIIS_M"/>
    <property type="match status" value="1"/>
</dbReference>
<keyword evidence="13" id="KW-0648">Protein biosynthesis</keyword>
<dbReference type="GO" id="GO:0001139">
    <property type="term" value="F:RNA polymerase II complex recruiting activity"/>
    <property type="evidence" value="ECO:0007669"/>
    <property type="project" value="TreeGrafter"/>
</dbReference>
<dbReference type="Pfam" id="PF08711">
    <property type="entry name" value="Med26"/>
    <property type="match status" value="1"/>
</dbReference>
<dbReference type="NCBIfam" id="TIGR01385">
    <property type="entry name" value="TFSII"/>
    <property type="match status" value="1"/>
</dbReference>
<keyword evidence="13" id="KW-0251">Elongation factor</keyword>
<dbReference type="OrthoDB" id="44867at2759"/>
<comment type="similarity">
    <text evidence="8">Belongs to the TFS-II family.</text>
</comment>
<dbReference type="GO" id="GO:0031564">
    <property type="term" value="P:transcription antitermination"/>
    <property type="evidence" value="ECO:0007669"/>
    <property type="project" value="TreeGrafter"/>
</dbReference>
<dbReference type="FunFam" id="2.20.25.10:FF:000001">
    <property type="entry name" value="Probable Transcription elongation factor S-II"/>
    <property type="match status" value="1"/>
</dbReference>
<evidence type="ECO:0000259" key="10">
    <source>
        <dbReference type="PROSITE" id="PS51133"/>
    </source>
</evidence>
<dbReference type="GO" id="GO:0005634">
    <property type="term" value="C:nucleus"/>
    <property type="evidence" value="ECO:0007669"/>
    <property type="project" value="UniProtKB-SubCell"/>
</dbReference>
<dbReference type="GO" id="GO:0031440">
    <property type="term" value="P:regulation of mRNA 3'-end processing"/>
    <property type="evidence" value="ECO:0007669"/>
    <property type="project" value="TreeGrafter"/>
</dbReference>
<dbReference type="Gene3D" id="2.20.25.10">
    <property type="match status" value="1"/>
</dbReference>
<evidence type="ECO:0000256" key="8">
    <source>
        <dbReference type="RuleBase" id="RU368078"/>
    </source>
</evidence>
<keyword evidence="3 6" id="KW-0863">Zinc-finger</keyword>
<dbReference type="CDD" id="cd13749">
    <property type="entry name" value="Zn-ribbon_TFIIS"/>
    <property type="match status" value="1"/>
</dbReference>
<dbReference type="PROSITE" id="PS00466">
    <property type="entry name" value="ZF_TFIIS_1"/>
    <property type="match status" value="1"/>
</dbReference>
<dbReference type="InterPro" id="IPR001222">
    <property type="entry name" value="Znf_TFIIS"/>
</dbReference>
<dbReference type="PROSITE" id="PS51319">
    <property type="entry name" value="TFIIS_N"/>
    <property type="match status" value="1"/>
</dbReference>
<evidence type="ECO:0000313" key="13">
    <source>
        <dbReference type="EMBL" id="OAA62025.1"/>
    </source>
</evidence>
<feature type="compositionally biased region" description="Low complexity" evidence="9">
    <location>
        <begin position="113"/>
        <end position="128"/>
    </location>
</feature>
<comment type="function">
    <text evidence="8">Necessary for efficient RNA polymerase II transcription elongation past template-encoded arresting sites.</text>
</comment>
<proteinExistence type="inferred from homology"/>
<dbReference type="InterPro" id="IPR003618">
    <property type="entry name" value="TFIIS_cen_dom"/>
</dbReference>
<evidence type="ECO:0000256" key="6">
    <source>
        <dbReference type="PROSITE-ProRule" id="PRU00472"/>
    </source>
</evidence>
<dbReference type="PANTHER" id="PTHR11477:SF0">
    <property type="entry name" value="IP08861P-RELATED"/>
    <property type="match status" value="1"/>
</dbReference>
<dbReference type="GO" id="GO:0006362">
    <property type="term" value="P:transcription elongation by RNA polymerase I"/>
    <property type="evidence" value="ECO:0007669"/>
    <property type="project" value="TreeGrafter"/>
</dbReference>
<dbReference type="SMART" id="SM00510">
    <property type="entry name" value="TFS2M"/>
    <property type="match status" value="1"/>
</dbReference>